<reference evidence="1" key="1">
    <citation type="submission" date="2020-05" db="EMBL/GenBank/DDBJ databases">
        <authorList>
            <person name="Chiriac C."/>
            <person name="Salcher M."/>
            <person name="Ghai R."/>
            <person name="Kavagutti S V."/>
        </authorList>
    </citation>
    <scope>NUCLEOTIDE SEQUENCE</scope>
</reference>
<proteinExistence type="predicted"/>
<dbReference type="EMBL" id="CAFBPU010000004">
    <property type="protein sequence ID" value="CAB5021133.1"/>
    <property type="molecule type" value="Genomic_DNA"/>
</dbReference>
<dbReference type="Pfam" id="PF01042">
    <property type="entry name" value="Ribonuc_L-PSP"/>
    <property type="match status" value="1"/>
</dbReference>
<protein>
    <submittedName>
        <fullName evidence="1">Unannotated protein</fullName>
    </submittedName>
</protein>
<gene>
    <name evidence="1" type="ORF">UFOPK3752_00090</name>
    <name evidence="2" type="ORF">UFOPK4150_00252</name>
</gene>
<accession>A0A6J7I381</accession>
<dbReference type="GO" id="GO:0005829">
    <property type="term" value="C:cytosol"/>
    <property type="evidence" value="ECO:0007669"/>
    <property type="project" value="TreeGrafter"/>
</dbReference>
<organism evidence="1">
    <name type="scientific">freshwater metagenome</name>
    <dbReference type="NCBI Taxonomy" id="449393"/>
    <lineage>
        <taxon>unclassified sequences</taxon>
        <taxon>metagenomes</taxon>
        <taxon>ecological metagenomes</taxon>
    </lineage>
</organism>
<dbReference type="InterPro" id="IPR035959">
    <property type="entry name" value="RutC-like_sf"/>
</dbReference>
<dbReference type="SUPFAM" id="SSF55298">
    <property type="entry name" value="YjgF-like"/>
    <property type="match status" value="1"/>
</dbReference>
<dbReference type="Gene3D" id="3.30.1330.40">
    <property type="entry name" value="RutC-like"/>
    <property type="match status" value="1"/>
</dbReference>
<evidence type="ECO:0000313" key="1">
    <source>
        <dbReference type="EMBL" id="CAB4925298.1"/>
    </source>
</evidence>
<dbReference type="InterPro" id="IPR006175">
    <property type="entry name" value="YjgF/YER057c/UK114"/>
</dbReference>
<evidence type="ECO:0000313" key="2">
    <source>
        <dbReference type="EMBL" id="CAB5021133.1"/>
    </source>
</evidence>
<dbReference type="CDD" id="cd00448">
    <property type="entry name" value="YjgF_YER057c_UK114_family"/>
    <property type="match status" value="1"/>
</dbReference>
<name>A0A6J7I381_9ZZZZ</name>
<sequence>MSERPGVTRVDRTAVVADGASKPAGPYSHAVRSGDLLFISGQGPFDNQGALVGTTFAEHLRSVFDNLAIIARAAGGDINDIVRLGAYLEDYSNFQEYNAFMGEYLRPPYPARTTIPVPTLGIPIELDAVIAMPPRATQPPTA</sequence>
<dbReference type="PANTHER" id="PTHR11803">
    <property type="entry name" value="2-IMINOBUTANOATE/2-IMINOPROPANOATE DEAMINASE RIDA"/>
    <property type="match status" value="1"/>
</dbReference>
<dbReference type="PANTHER" id="PTHR11803:SF39">
    <property type="entry name" value="2-IMINOBUTANOATE_2-IMINOPROPANOATE DEAMINASE"/>
    <property type="match status" value="1"/>
</dbReference>
<dbReference type="EMBL" id="CAFBND010000002">
    <property type="protein sequence ID" value="CAB4925298.1"/>
    <property type="molecule type" value="Genomic_DNA"/>
</dbReference>
<dbReference type="AlphaFoldDB" id="A0A6J7I381"/>
<dbReference type="GO" id="GO:0019239">
    <property type="term" value="F:deaminase activity"/>
    <property type="evidence" value="ECO:0007669"/>
    <property type="project" value="TreeGrafter"/>
</dbReference>